<evidence type="ECO:0000256" key="4">
    <source>
        <dbReference type="ARBA" id="ARBA00023136"/>
    </source>
</evidence>
<evidence type="ECO:0000256" key="1">
    <source>
        <dbReference type="ARBA" id="ARBA00004127"/>
    </source>
</evidence>
<keyword evidence="7" id="KW-1185">Reference proteome</keyword>
<reference evidence="6 7" key="1">
    <citation type="submission" date="2019-11" db="EMBL/GenBank/DDBJ databases">
        <title>FDA dAtabase for Regulatory Grade micrObial Sequences (FDA-ARGOS): Supporting development and validation of Infectious Disease Dx tests.</title>
        <authorList>
            <person name="Turner S."/>
            <person name="Byrd R."/>
            <person name="Tallon L."/>
            <person name="Sadzewicz L."/>
            <person name="Vavikolanu K."/>
            <person name="Mehta A."/>
            <person name="Aluvathingal J."/>
            <person name="Nadendla S."/>
            <person name="Myers T."/>
            <person name="Yan Y."/>
            <person name="Sichtig H."/>
        </authorList>
    </citation>
    <scope>NUCLEOTIDE SEQUENCE [LARGE SCALE GENOMIC DNA]</scope>
    <source>
        <strain evidence="6 7">FDAARGOS_742</strain>
    </source>
</reference>
<gene>
    <name evidence="6" type="ORF">FOC50_01775</name>
</gene>
<evidence type="ECO:0000313" key="6">
    <source>
        <dbReference type="EMBL" id="QGS07100.1"/>
    </source>
</evidence>
<feature type="transmembrane region" description="Helical" evidence="5">
    <location>
        <begin position="111"/>
        <end position="130"/>
    </location>
</feature>
<keyword evidence="3 5" id="KW-1133">Transmembrane helix</keyword>
<dbReference type="Proteomes" id="UP000427636">
    <property type="component" value="Chromosome"/>
</dbReference>
<keyword evidence="4 5" id="KW-0472">Membrane</keyword>
<dbReference type="Gene3D" id="1.20.120.1630">
    <property type="match status" value="1"/>
</dbReference>
<accession>A0ABX6FG78</accession>
<evidence type="ECO:0000256" key="3">
    <source>
        <dbReference type="ARBA" id="ARBA00022989"/>
    </source>
</evidence>
<dbReference type="PANTHER" id="PTHR43847">
    <property type="entry name" value="BLL3993 PROTEIN"/>
    <property type="match status" value="1"/>
</dbReference>
<evidence type="ECO:0000256" key="2">
    <source>
        <dbReference type="ARBA" id="ARBA00022692"/>
    </source>
</evidence>
<comment type="subcellular location">
    <subcellularLocation>
        <location evidence="1">Endomembrane system</location>
        <topology evidence="1">Multi-pass membrane protein</topology>
    </subcellularLocation>
</comment>
<protein>
    <submittedName>
        <fullName evidence="6">Isoprenylcysteine carboxylmethyltransferase family protein</fullName>
    </submittedName>
</protein>
<dbReference type="Pfam" id="PF04191">
    <property type="entry name" value="PEMT"/>
    <property type="match status" value="1"/>
</dbReference>
<feature type="transmembrane region" description="Helical" evidence="5">
    <location>
        <begin position="7"/>
        <end position="29"/>
    </location>
</feature>
<sequence length="161" mass="18408">MKMKKMSVLGIGPVYVISYLIITILSIYISEKGFLNSGKVHELKGFMVLTGAVCIALGIVLWLNAVVSQKMVKAIKNNKLLTTGVYSIVRNPVYSAFYFVLTGSLLIEANLWLLILPILFWIYMTVLLKLTEEKWLLDTFGEEYIKYCSKVNRVFPWFPKK</sequence>
<dbReference type="PANTHER" id="PTHR43847:SF1">
    <property type="entry name" value="BLL3993 PROTEIN"/>
    <property type="match status" value="1"/>
</dbReference>
<name>A0ABX6FG78_9BACL</name>
<dbReference type="EMBL" id="CP046313">
    <property type="protein sequence ID" value="QGS07100.1"/>
    <property type="molecule type" value="Genomic_DNA"/>
</dbReference>
<feature type="transmembrane region" description="Helical" evidence="5">
    <location>
        <begin position="49"/>
        <end position="68"/>
    </location>
</feature>
<dbReference type="InterPro" id="IPR007318">
    <property type="entry name" value="Phopholipid_MeTrfase"/>
</dbReference>
<organism evidence="6 7">
    <name type="scientific">Gemella sanguinis</name>
    <dbReference type="NCBI Taxonomy" id="84135"/>
    <lineage>
        <taxon>Bacteria</taxon>
        <taxon>Bacillati</taxon>
        <taxon>Bacillota</taxon>
        <taxon>Bacilli</taxon>
        <taxon>Bacillales</taxon>
        <taxon>Gemellaceae</taxon>
        <taxon>Gemella</taxon>
    </lineage>
</organism>
<evidence type="ECO:0000313" key="7">
    <source>
        <dbReference type="Proteomes" id="UP000427636"/>
    </source>
</evidence>
<feature type="transmembrane region" description="Helical" evidence="5">
    <location>
        <begin position="80"/>
        <end position="99"/>
    </location>
</feature>
<evidence type="ECO:0000256" key="5">
    <source>
        <dbReference type="SAM" id="Phobius"/>
    </source>
</evidence>
<proteinExistence type="predicted"/>
<keyword evidence="2 5" id="KW-0812">Transmembrane</keyword>
<dbReference type="InterPro" id="IPR052527">
    <property type="entry name" value="Metal_cation-efflux_comp"/>
</dbReference>